<name>A0ABQ6GBE2_9BACL</name>
<dbReference type="RefSeq" id="WP_284238950.1">
    <property type="nucleotide sequence ID" value="NZ_BSSQ01000011.1"/>
</dbReference>
<dbReference type="EMBL" id="BSSQ01000011">
    <property type="protein sequence ID" value="GLX68203.1"/>
    <property type="molecule type" value="Genomic_DNA"/>
</dbReference>
<dbReference type="Proteomes" id="UP001157114">
    <property type="component" value="Unassembled WGS sequence"/>
</dbReference>
<evidence type="ECO:0000313" key="2">
    <source>
        <dbReference type="Proteomes" id="UP001157114"/>
    </source>
</evidence>
<accession>A0ABQ6GBE2</accession>
<organism evidence="1 2">
    <name type="scientific">Paenibacillus glycanilyticus</name>
    <dbReference type="NCBI Taxonomy" id="126569"/>
    <lineage>
        <taxon>Bacteria</taxon>
        <taxon>Bacillati</taxon>
        <taxon>Bacillota</taxon>
        <taxon>Bacilli</taxon>
        <taxon>Bacillales</taxon>
        <taxon>Paenibacillaceae</taxon>
        <taxon>Paenibacillus</taxon>
    </lineage>
</organism>
<reference evidence="1 2" key="1">
    <citation type="submission" date="2023-03" db="EMBL/GenBank/DDBJ databases">
        <title>Draft genome sequence of the bacteria which degrade cell wall of Tricholomamatutake.</title>
        <authorList>
            <person name="Konishi Y."/>
            <person name="Fukuta Y."/>
            <person name="Shirasaka N."/>
        </authorList>
    </citation>
    <scope>NUCLEOTIDE SEQUENCE [LARGE SCALE GENOMIC DNA]</scope>
    <source>
        <strain evidence="2">mu1</strain>
    </source>
</reference>
<proteinExistence type="predicted"/>
<comment type="caution">
    <text evidence="1">The sequence shown here is derived from an EMBL/GenBank/DDBJ whole genome shotgun (WGS) entry which is preliminary data.</text>
</comment>
<gene>
    <name evidence="1" type="ORF">MU1_25480</name>
</gene>
<sequence>MRVVLLVKDPKAGLRQIDDREWDSAMIASLEHVNYLTIHGEEYQTLEGKLNLDAGQLELLLVRMNNKTI</sequence>
<keyword evidence="2" id="KW-1185">Reference proteome</keyword>
<evidence type="ECO:0000313" key="1">
    <source>
        <dbReference type="EMBL" id="GLX68203.1"/>
    </source>
</evidence>
<protein>
    <submittedName>
        <fullName evidence="1">Uncharacterized protein</fullName>
    </submittedName>
</protein>